<evidence type="ECO:0000313" key="12">
    <source>
        <dbReference type="EMBL" id="MBO1107429.1"/>
    </source>
</evidence>
<dbReference type="GO" id="GO:0046677">
    <property type="term" value="P:response to antibiotic"/>
    <property type="evidence" value="ECO:0007669"/>
    <property type="project" value="UniProtKB-ARBA"/>
</dbReference>
<dbReference type="EMBL" id="JAFNAA010000003">
    <property type="protein sequence ID" value="MBO1107429.1"/>
    <property type="molecule type" value="Genomic_DNA"/>
</dbReference>
<reference evidence="12" key="1">
    <citation type="submission" date="2021-03" db="EMBL/GenBank/DDBJ databases">
        <title>Plesiomonas shigelloides zfcc0051, isolated from zebrafish feces.</title>
        <authorList>
            <person name="Vanderhoek Z."/>
            <person name="Gaulke C."/>
        </authorList>
    </citation>
    <scope>NUCLEOTIDE SEQUENCE</scope>
    <source>
        <strain evidence="12">Zfcc0051</strain>
    </source>
</reference>
<protein>
    <submittedName>
        <fullName evidence="12">EmrA/EmrK family multidrug efflux transporter periplasmic adaptor subunit</fullName>
    </submittedName>
</protein>
<dbReference type="SUPFAM" id="SSF111369">
    <property type="entry name" value="HlyD-like secretion proteins"/>
    <property type="match status" value="2"/>
</dbReference>
<evidence type="ECO:0000256" key="3">
    <source>
        <dbReference type="ARBA" id="ARBA00022448"/>
    </source>
</evidence>
<accession>A0A8I1W3T9</accession>
<dbReference type="NCBIfam" id="TIGR00998">
    <property type="entry name" value="8a0101"/>
    <property type="match status" value="1"/>
</dbReference>
<sequence length="381" mass="41394">MTAPSAKNQVRKRALLGLTTLFLAAGVAYGAYWYLDLRHYQNTDDAYVTGDIVPINPRVTGSVTAIMADNTDKVIAGQPLVKLDATDSQLALEQAETQLAETVRNTHKLMVDVGQLQANVQARQVALSQAMSDLTRFSALGRSDAISQQELQHAQDSVKQAQAELSAAQQQLLATQALVLNTPLAQQPAVQHAMQVVKQAWINLQRTTLVSPSNGYVAKRSVQLGSYVTPGTPLMAVIPLHSVWVDANFKETQLQNMRIGQPVTLVSDFYGDDVVYHGTVEGLSAGTGSAFSLLPPQNATGNWIKVVQRLPVRIRLEPKELDQHPLRIGLSMTVTVNTLDRDGNELATSIKQDAHSSTDALHVDMAPIEQRIAAILQQNQG</sequence>
<dbReference type="GO" id="GO:1990961">
    <property type="term" value="P:xenobiotic detoxification by transmembrane export across the plasma membrane"/>
    <property type="evidence" value="ECO:0007669"/>
    <property type="project" value="InterPro"/>
</dbReference>
<evidence type="ECO:0000256" key="5">
    <source>
        <dbReference type="ARBA" id="ARBA00022519"/>
    </source>
</evidence>
<evidence type="ECO:0000256" key="8">
    <source>
        <dbReference type="ARBA" id="ARBA00023136"/>
    </source>
</evidence>
<evidence type="ECO:0000259" key="10">
    <source>
        <dbReference type="Pfam" id="PF25885"/>
    </source>
</evidence>
<evidence type="ECO:0000256" key="9">
    <source>
        <dbReference type="SAM" id="Coils"/>
    </source>
</evidence>
<organism evidence="12 13">
    <name type="scientific">Plesiomonas shigelloides</name>
    <name type="common">Aeromonas shigelloides</name>
    <dbReference type="NCBI Taxonomy" id="703"/>
    <lineage>
        <taxon>Bacteria</taxon>
        <taxon>Pseudomonadati</taxon>
        <taxon>Pseudomonadota</taxon>
        <taxon>Gammaproteobacteria</taxon>
        <taxon>Enterobacterales</taxon>
        <taxon>Enterobacteriaceae</taxon>
        <taxon>Plesiomonas</taxon>
    </lineage>
</organism>
<dbReference type="Pfam" id="PF25963">
    <property type="entry name" value="Beta-barrel_AAEA"/>
    <property type="match status" value="1"/>
</dbReference>
<gene>
    <name evidence="12" type="ORF">J2R62_04185</name>
</gene>
<dbReference type="GO" id="GO:0005886">
    <property type="term" value="C:plasma membrane"/>
    <property type="evidence" value="ECO:0007669"/>
    <property type="project" value="UniProtKB-SubCell"/>
</dbReference>
<evidence type="ECO:0000256" key="1">
    <source>
        <dbReference type="ARBA" id="ARBA00004383"/>
    </source>
</evidence>
<keyword evidence="3" id="KW-0813">Transport</keyword>
<name>A0A8I1W3T9_PLESH</name>
<evidence type="ECO:0000256" key="2">
    <source>
        <dbReference type="ARBA" id="ARBA00009477"/>
    </source>
</evidence>
<evidence type="ECO:0000256" key="7">
    <source>
        <dbReference type="ARBA" id="ARBA00022989"/>
    </source>
</evidence>
<dbReference type="GO" id="GO:0015721">
    <property type="term" value="P:bile acid and bile salt transport"/>
    <property type="evidence" value="ECO:0007669"/>
    <property type="project" value="UniProtKB-ARBA"/>
</dbReference>
<keyword evidence="5" id="KW-0997">Cell inner membrane</keyword>
<dbReference type="InterPro" id="IPR050739">
    <property type="entry name" value="MFP"/>
</dbReference>
<dbReference type="InterPro" id="IPR058633">
    <property type="entry name" value="EmrA/FarA_HH"/>
</dbReference>
<proteinExistence type="inferred from homology"/>
<dbReference type="AlphaFoldDB" id="A0A8I1W3T9"/>
<dbReference type="FunFam" id="2.40.30.170:FF:000003">
    <property type="entry name" value="Multidrug resistance protein A"/>
    <property type="match status" value="1"/>
</dbReference>
<dbReference type="InterPro" id="IPR058634">
    <property type="entry name" value="AaeA-lik-b-barrel"/>
</dbReference>
<dbReference type="RefSeq" id="WP_207541684.1">
    <property type="nucleotide sequence ID" value="NZ_JAFNAA010000003.1"/>
</dbReference>
<dbReference type="InterPro" id="IPR005694">
    <property type="entry name" value="MFP_proteobact"/>
</dbReference>
<keyword evidence="9" id="KW-0175">Coiled coil</keyword>
<evidence type="ECO:0000256" key="6">
    <source>
        <dbReference type="ARBA" id="ARBA00022692"/>
    </source>
</evidence>
<keyword evidence="8" id="KW-0472">Membrane</keyword>
<feature type="domain" description="Multidrug export protein EmrA/FarA alpha-helical hairpin" evidence="10">
    <location>
        <begin position="86"/>
        <end position="207"/>
    </location>
</feature>
<comment type="similarity">
    <text evidence="2">Belongs to the membrane fusion protein (MFP) (TC 8.A.1) family.</text>
</comment>
<dbReference type="Gene3D" id="2.40.30.170">
    <property type="match status" value="1"/>
</dbReference>
<dbReference type="GO" id="GO:0042910">
    <property type="term" value="F:xenobiotic transmembrane transporter activity"/>
    <property type="evidence" value="ECO:0007669"/>
    <property type="project" value="InterPro"/>
</dbReference>
<evidence type="ECO:0000256" key="4">
    <source>
        <dbReference type="ARBA" id="ARBA00022475"/>
    </source>
</evidence>
<feature type="domain" description="p-hydroxybenzoic acid efflux pump subunit AaeA-like beta-barrel" evidence="11">
    <location>
        <begin position="243"/>
        <end position="336"/>
    </location>
</feature>
<dbReference type="Pfam" id="PF25885">
    <property type="entry name" value="HH_EMRA"/>
    <property type="match status" value="1"/>
</dbReference>
<comment type="subcellular location">
    <subcellularLocation>
        <location evidence="1">Cell inner membrane</location>
        <topology evidence="1">Single-pass membrane protein</topology>
        <orientation evidence="1">Periplasmic side</orientation>
    </subcellularLocation>
</comment>
<keyword evidence="7" id="KW-1133">Transmembrane helix</keyword>
<dbReference type="PANTHER" id="PTHR30386">
    <property type="entry name" value="MEMBRANE FUSION SUBUNIT OF EMRAB-TOLC MULTIDRUG EFFLUX PUMP"/>
    <property type="match status" value="1"/>
</dbReference>
<dbReference type="Gene3D" id="1.10.287.470">
    <property type="entry name" value="Helix hairpin bin"/>
    <property type="match status" value="1"/>
</dbReference>
<evidence type="ECO:0000259" key="11">
    <source>
        <dbReference type="Pfam" id="PF25963"/>
    </source>
</evidence>
<keyword evidence="6" id="KW-0812">Transmembrane</keyword>
<keyword evidence="4" id="KW-1003">Cell membrane</keyword>
<dbReference type="Proteomes" id="UP000664658">
    <property type="component" value="Unassembled WGS sequence"/>
</dbReference>
<comment type="caution">
    <text evidence="12">The sequence shown here is derived from an EMBL/GenBank/DDBJ whole genome shotgun (WGS) entry which is preliminary data.</text>
</comment>
<feature type="coiled-coil region" evidence="9">
    <location>
        <begin position="151"/>
        <end position="178"/>
    </location>
</feature>
<evidence type="ECO:0000313" key="13">
    <source>
        <dbReference type="Proteomes" id="UP000664658"/>
    </source>
</evidence>
<dbReference type="PANTHER" id="PTHR30386:SF19">
    <property type="entry name" value="MULTIDRUG EXPORT PROTEIN EMRA-RELATED"/>
    <property type="match status" value="1"/>
</dbReference>